<name>A0A1Y1VXK3_9FUNG</name>
<keyword evidence="1" id="KW-0812">Transmembrane</keyword>
<keyword evidence="1" id="KW-0472">Membrane</keyword>
<dbReference type="Proteomes" id="UP000193944">
    <property type="component" value="Unassembled WGS sequence"/>
</dbReference>
<evidence type="ECO:0000313" key="2">
    <source>
        <dbReference type="EMBL" id="ORX66002.1"/>
    </source>
</evidence>
<sequence>MIETLIMLGLVCILATLLLFDFIVLIPKFGSKYFGAPDDIKEMMEKIPDRPMWVNILGVFIMIVGFGGVIVILTWAIIDTIKSDMSFLYVFIRFLIIFEGYKLYDIICFDYLMLTKFKLPEKLYPETVGAKGYDNFGFNAKSQMIKIVIFFFISLLIAIILTKIIH</sequence>
<keyword evidence="1" id="KW-1133">Transmembrane helix</keyword>
<reference evidence="2 3" key="2">
    <citation type="submission" date="2016-08" db="EMBL/GenBank/DDBJ databases">
        <title>Pervasive Adenine N6-methylation of Active Genes in Fungi.</title>
        <authorList>
            <consortium name="DOE Joint Genome Institute"/>
            <person name="Mondo S.J."/>
            <person name="Dannebaum R.O."/>
            <person name="Kuo R.C."/>
            <person name="Labutti K."/>
            <person name="Haridas S."/>
            <person name="Kuo A."/>
            <person name="Salamov A."/>
            <person name="Ahrendt S.R."/>
            <person name="Lipzen A."/>
            <person name="Sullivan W."/>
            <person name="Andreopoulos W.B."/>
            <person name="Clum A."/>
            <person name="Lindquist E."/>
            <person name="Daum C."/>
            <person name="Ramamoorthy G.K."/>
            <person name="Gryganskyi A."/>
            <person name="Culley D."/>
            <person name="Magnuson J.K."/>
            <person name="James T.Y."/>
            <person name="O'Malley M.A."/>
            <person name="Stajich J.E."/>
            <person name="Spatafora J.W."/>
            <person name="Visel A."/>
            <person name="Grigoriev I.V."/>
        </authorList>
    </citation>
    <scope>NUCLEOTIDE SEQUENCE [LARGE SCALE GENOMIC DNA]</scope>
    <source>
        <strain evidence="2 3">S4</strain>
    </source>
</reference>
<feature type="transmembrane region" description="Helical" evidence="1">
    <location>
        <begin position="53"/>
        <end position="78"/>
    </location>
</feature>
<dbReference type="EMBL" id="MCFG01000450">
    <property type="protein sequence ID" value="ORX66002.1"/>
    <property type="molecule type" value="Genomic_DNA"/>
</dbReference>
<keyword evidence="3" id="KW-1185">Reference proteome</keyword>
<feature type="transmembrane region" description="Helical" evidence="1">
    <location>
        <begin position="90"/>
        <end position="114"/>
    </location>
</feature>
<accession>A0A1Y1VXK3</accession>
<evidence type="ECO:0000256" key="1">
    <source>
        <dbReference type="SAM" id="Phobius"/>
    </source>
</evidence>
<feature type="transmembrane region" description="Helical" evidence="1">
    <location>
        <begin position="147"/>
        <end position="165"/>
    </location>
</feature>
<organism evidence="2 3">
    <name type="scientific">Anaeromyces robustus</name>
    <dbReference type="NCBI Taxonomy" id="1754192"/>
    <lineage>
        <taxon>Eukaryota</taxon>
        <taxon>Fungi</taxon>
        <taxon>Fungi incertae sedis</taxon>
        <taxon>Chytridiomycota</taxon>
        <taxon>Chytridiomycota incertae sedis</taxon>
        <taxon>Neocallimastigomycetes</taxon>
        <taxon>Neocallimastigales</taxon>
        <taxon>Neocallimastigaceae</taxon>
        <taxon>Anaeromyces</taxon>
    </lineage>
</organism>
<dbReference type="OrthoDB" id="2138393at2759"/>
<comment type="caution">
    <text evidence="2">The sequence shown here is derived from an EMBL/GenBank/DDBJ whole genome shotgun (WGS) entry which is preliminary data.</text>
</comment>
<protein>
    <submittedName>
        <fullName evidence="2">Uncharacterized protein</fullName>
    </submittedName>
</protein>
<feature type="transmembrane region" description="Helical" evidence="1">
    <location>
        <begin position="6"/>
        <end position="26"/>
    </location>
</feature>
<dbReference type="AlphaFoldDB" id="A0A1Y1VXK3"/>
<proteinExistence type="predicted"/>
<evidence type="ECO:0000313" key="3">
    <source>
        <dbReference type="Proteomes" id="UP000193944"/>
    </source>
</evidence>
<gene>
    <name evidence="2" type="ORF">BCR32DRAFT_112000</name>
</gene>
<reference evidence="2 3" key="1">
    <citation type="submission" date="2016-08" db="EMBL/GenBank/DDBJ databases">
        <title>A Parts List for Fungal Cellulosomes Revealed by Comparative Genomics.</title>
        <authorList>
            <consortium name="DOE Joint Genome Institute"/>
            <person name="Haitjema C.H."/>
            <person name="Gilmore S.P."/>
            <person name="Henske J.K."/>
            <person name="Solomon K.V."/>
            <person name="De Groot R."/>
            <person name="Kuo A."/>
            <person name="Mondo S.J."/>
            <person name="Salamov A.A."/>
            <person name="Labutti K."/>
            <person name="Zhao Z."/>
            <person name="Chiniquy J."/>
            <person name="Barry K."/>
            <person name="Brewer H.M."/>
            <person name="Purvine S.O."/>
            <person name="Wright A.T."/>
            <person name="Boxma B."/>
            <person name="Van Alen T."/>
            <person name="Hackstein J.H."/>
            <person name="Baker S.E."/>
            <person name="Grigoriev I.V."/>
            <person name="O'Malley M.A."/>
        </authorList>
    </citation>
    <scope>NUCLEOTIDE SEQUENCE [LARGE SCALE GENOMIC DNA]</scope>
    <source>
        <strain evidence="2 3">S4</strain>
    </source>
</reference>